<dbReference type="GeneID" id="31365308"/>
<proteinExistence type="predicted"/>
<dbReference type="EMBL" id="ADBJ01000044">
    <property type="protein sequence ID" value="EFA77083.1"/>
    <property type="molecule type" value="Genomic_DNA"/>
</dbReference>
<name>D3BP73_HETP5</name>
<sequence>MTEQQIYVKAIECDPNYLDSYNSLAATLSRGESITLNSGQVLTKQQLYLESLRLNDKQTFIYRRIGLTLLNNKQTITLPDGQQMSRRQLLQKEENRGRGNRFINKLTYRMDDPSII</sequence>
<reference evidence="1 2" key="1">
    <citation type="journal article" date="2011" name="Genome Res.">
        <title>Phylogeny-wide analysis of social amoeba genomes highlights ancient origins for complex intercellular communication.</title>
        <authorList>
            <person name="Heidel A.J."/>
            <person name="Lawal H.M."/>
            <person name="Felder M."/>
            <person name="Schilde C."/>
            <person name="Helps N.R."/>
            <person name="Tunggal B."/>
            <person name="Rivero F."/>
            <person name="John U."/>
            <person name="Schleicher M."/>
            <person name="Eichinger L."/>
            <person name="Platzer M."/>
            <person name="Noegel A.A."/>
            <person name="Schaap P."/>
            <person name="Gloeckner G."/>
        </authorList>
    </citation>
    <scope>NUCLEOTIDE SEQUENCE [LARGE SCALE GENOMIC DNA]</scope>
    <source>
        <strain evidence="2">ATCC 26659 / Pp 5 / PN500</strain>
    </source>
</reference>
<organism evidence="1 2">
    <name type="scientific">Heterostelium pallidum (strain ATCC 26659 / Pp 5 / PN500)</name>
    <name type="common">Cellular slime mold</name>
    <name type="synonym">Polysphondylium pallidum</name>
    <dbReference type="NCBI Taxonomy" id="670386"/>
    <lineage>
        <taxon>Eukaryota</taxon>
        <taxon>Amoebozoa</taxon>
        <taxon>Evosea</taxon>
        <taxon>Eumycetozoa</taxon>
        <taxon>Dictyostelia</taxon>
        <taxon>Acytosteliales</taxon>
        <taxon>Acytosteliaceae</taxon>
        <taxon>Heterostelium</taxon>
    </lineage>
</organism>
<gene>
    <name evidence="1" type="ORF">PPL_09836</name>
</gene>
<dbReference type="Proteomes" id="UP000001396">
    <property type="component" value="Unassembled WGS sequence"/>
</dbReference>
<protein>
    <submittedName>
        <fullName evidence="1">Uncharacterized protein</fullName>
    </submittedName>
</protein>
<dbReference type="RefSeq" id="XP_020429212.1">
    <property type="nucleotide sequence ID" value="XM_020580625.1"/>
</dbReference>
<dbReference type="InParanoid" id="D3BP73"/>
<accession>D3BP73</accession>
<dbReference type="Gene3D" id="2.170.15.20">
    <property type="match status" value="1"/>
</dbReference>
<evidence type="ECO:0000313" key="1">
    <source>
        <dbReference type="EMBL" id="EFA77083.1"/>
    </source>
</evidence>
<evidence type="ECO:0000313" key="2">
    <source>
        <dbReference type="Proteomes" id="UP000001396"/>
    </source>
</evidence>
<dbReference type="AlphaFoldDB" id="D3BP73"/>
<comment type="caution">
    <text evidence="1">The sequence shown here is derived from an EMBL/GenBank/DDBJ whole genome shotgun (WGS) entry which is preliminary data.</text>
</comment>
<keyword evidence="2" id="KW-1185">Reference proteome</keyword>
<dbReference type="Pfam" id="PF13431">
    <property type="entry name" value="TPR_17"/>
    <property type="match status" value="1"/>
</dbReference>